<organism evidence="4 6">
    <name type="scientific">Dorea longicatena</name>
    <dbReference type="NCBI Taxonomy" id="88431"/>
    <lineage>
        <taxon>Bacteria</taxon>
        <taxon>Bacillati</taxon>
        <taxon>Bacillota</taxon>
        <taxon>Clostridia</taxon>
        <taxon>Lachnospirales</taxon>
        <taxon>Lachnospiraceae</taxon>
        <taxon>Dorea</taxon>
    </lineage>
</organism>
<protein>
    <submittedName>
        <fullName evidence="5">2-hydroxyacyl-CoA dehydratase</fullName>
    </submittedName>
    <submittedName>
        <fullName evidence="4">Benzoyl-CoA reductase subunit B</fullName>
        <ecNumber evidence="4">1.3.7.8</ecNumber>
    </submittedName>
</protein>
<evidence type="ECO:0000256" key="1">
    <source>
        <dbReference type="ARBA" id="ARBA00001966"/>
    </source>
</evidence>
<sequence>MKIIETYGNYIEKWSNENPGRARWLLKTGWKAQNLKFRFAPDKRLMPAEQYLARLMMDTMIRPLERPEESAIVSIFTPCEILQEAGLHPYNVEGFSCYLSASKAERAFLQQAENTGISETLCSYHKTFIGAAQKKVLPKPKCIVYTNLTCDANLLTFKKLAKMYDVPIFAIDVPMQQNEDNVQYVADQLRKLKDFIEECTGKKITDETLTERLRRSKRTLEKFAQYEKESADRYIPADLVTPLYAGMTNNLLLGTEEEETYVDRLLNDVKKAPAKKGKKIYWMHTIPFWSDAVKNELCFQEKAQIVGCELSRVCEPDFDPEKPYEAMARRMVYHALNGSAIRRIEAGICHAKETGADGVVWFGHWGCKHTLGAAQLAKRKFEEQGIPLLILDGDGCDRSHGGEGQTSTRLGAFLEMLNTETDENTDRQEESHDE</sequence>
<dbReference type="OrthoDB" id="9810278at2"/>
<reference evidence="4 6" key="1">
    <citation type="submission" date="2015-09" db="EMBL/GenBank/DDBJ databases">
        <authorList>
            <consortium name="Pathogen Informatics"/>
        </authorList>
    </citation>
    <scope>NUCLEOTIDE SEQUENCE [LARGE SCALE GENOMIC DNA]</scope>
    <source>
        <strain evidence="4 6">2789STDY5834961</strain>
    </source>
</reference>
<dbReference type="Gene3D" id="3.40.50.11900">
    <property type="match status" value="1"/>
</dbReference>
<gene>
    <name evidence="4" type="primary">bcrB_1</name>
    <name evidence="4" type="ORF">ERS852573_01549</name>
    <name evidence="5" type="ORF">GT576_10045</name>
</gene>
<comment type="similarity">
    <text evidence="2">Belongs to the FldB/FldC dehydratase alpha/beta subunit family.</text>
</comment>
<dbReference type="EMBL" id="CYXO01000008">
    <property type="protein sequence ID" value="CUN01713.1"/>
    <property type="molecule type" value="Genomic_DNA"/>
</dbReference>
<keyword evidence="3" id="KW-0479">Metal-binding</keyword>
<dbReference type="EC" id="1.3.7.8" evidence="4"/>
<dbReference type="PANTHER" id="PTHR30548">
    <property type="entry name" value="2-HYDROXYGLUTARYL-COA DEHYDRATASE, D-COMPONENT-RELATED"/>
    <property type="match status" value="1"/>
</dbReference>
<evidence type="ECO:0000256" key="3">
    <source>
        <dbReference type="ARBA" id="ARBA00023014"/>
    </source>
</evidence>
<accession>A0A173TFW4</accession>
<dbReference type="InterPro" id="IPR010327">
    <property type="entry name" value="FldB/FldC_alpha/beta"/>
</dbReference>
<reference evidence="5 7" key="2">
    <citation type="journal article" date="2019" name="Nat. Med.">
        <title>A library of human gut bacterial isolates paired with longitudinal multiomics data enables mechanistic microbiome research.</title>
        <authorList>
            <person name="Poyet M."/>
            <person name="Groussin M."/>
            <person name="Gibbons S.M."/>
            <person name="Avila-Pacheco J."/>
            <person name="Jiang X."/>
            <person name="Kearney S.M."/>
            <person name="Perrotta A.R."/>
            <person name="Berdy B."/>
            <person name="Zhao S."/>
            <person name="Lieberman T.D."/>
            <person name="Swanson P.K."/>
            <person name="Smith M."/>
            <person name="Roesemann S."/>
            <person name="Alexander J.E."/>
            <person name="Rich S.A."/>
            <person name="Livny J."/>
            <person name="Vlamakis H."/>
            <person name="Clish C."/>
            <person name="Bullock K."/>
            <person name="Deik A."/>
            <person name="Scott J."/>
            <person name="Pierce K.A."/>
            <person name="Xavier R.J."/>
            <person name="Alm E.J."/>
        </authorList>
    </citation>
    <scope>NUCLEOTIDE SEQUENCE [LARGE SCALE GENOMIC DNA]</scope>
    <source>
        <strain evidence="5 7">BIOML-A1</strain>
    </source>
</reference>
<proteinExistence type="inferred from homology"/>
<dbReference type="AlphaFoldDB" id="A0A173TFW4"/>
<dbReference type="RefSeq" id="WP_055214310.1">
    <property type="nucleotide sequence ID" value="NZ_CYXO01000008.1"/>
</dbReference>
<dbReference type="Pfam" id="PF06050">
    <property type="entry name" value="HGD-D"/>
    <property type="match status" value="1"/>
</dbReference>
<dbReference type="Gene3D" id="3.40.50.11890">
    <property type="match status" value="1"/>
</dbReference>
<name>A0A173TFW4_9FIRM</name>
<evidence type="ECO:0000313" key="5">
    <source>
        <dbReference type="EMBL" id="MZK10674.1"/>
    </source>
</evidence>
<keyword evidence="3" id="KW-0411">Iron-sulfur</keyword>
<dbReference type="GO" id="GO:0016836">
    <property type="term" value="F:hydro-lyase activity"/>
    <property type="evidence" value="ECO:0007669"/>
    <property type="project" value="UniProtKB-ARBA"/>
</dbReference>
<keyword evidence="4" id="KW-0560">Oxidoreductase</keyword>
<dbReference type="GO" id="GO:0051536">
    <property type="term" value="F:iron-sulfur cluster binding"/>
    <property type="evidence" value="ECO:0007669"/>
    <property type="project" value="UniProtKB-KW"/>
</dbReference>
<keyword evidence="3" id="KW-0408">Iron</keyword>
<evidence type="ECO:0000313" key="7">
    <source>
        <dbReference type="Proteomes" id="UP000449249"/>
    </source>
</evidence>
<dbReference type="Proteomes" id="UP000449249">
    <property type="component" value="Unassembled WGS sequence"/>
</dbReference>
<evidence type="ECO:0000256" key="2">
    <source>
        <dbReference type="ARBA" id="ARBA00005806"/>
    </source>
</evidence>
<dbReference type="PANTHER" id="PTHR30548:SF2">
    <property type="entry name" value="2-HYDROXYACYL-COA DEHYDRATASE,D-COMPONENT"/>
    <property type="match status" value="1"/>
</dbReference>
<dbReference type="GO" id="GO:0018522">
    <property type="term" value="F:benzoyl-CoA reductase activity"/>
    <property type="evidence" value="ECO:0007669"/>
    <property type="project" value="UniProtKB-EC"/>
</dbReference>
<dbReference type="EMBL" id="WWSH01000007">
    <property type="protein sequence ID" value="MZK10674.1"/>
    <property type="molecule type" value="Genomic_DNA"/>
</dbReference>
<comment type="cofactor">
    <cofactor evidence="1">
        <name>[4Fe-4S] cluster</name>
        <dbReference type="ChEBI" id="CHEBI:49883"/>
    </cofactor>
</comment>
<dbReference type="Proteomes" id="UP000095597">
    <property type="component" value="Unassembled WGS sequence"/>
</dbReference>
<evidence type="ECO:0000313" key="4">
    <source>
        <dbReference type="EMBL" id="CUN01713.1"/>
    </source>
</evidence>
<evidence type="ECO:0000313" key="6">
    <source>
        <dbReference type="Proteomes" id="UP000095597"/>
    </source>
</evidence>